<evidence type="ECO:0000256" key="6">
    <source>
        <dbReference type="ARBA" id="ARBA00022989"/>
    </source>
</evidence>
<feature type="region of interest" description="Disordered" evidence="8">
    <location>
        <begin position="1"/>
        <end position="42"/>
    </location>
</feature>
<dbReference type="PANTHER" id="PTHR41394">
    <property type="entry name" value="MAGNESIUM TRANSPORTER MGTE"/>
    <property type="match status" value="1"/>
</dbReference>
<evidence type="ECO:0000256" key="7">
    <source>
        <dbReference type="ARBA" id="ARBA00023136"/>
    </source>
</evidence>
<feature type="transmembrane region" description="Helical" evidence="9">
    <location>
        <begin position="100"/>
        <end position="119"/>
    </location>
</feature>
<comment type="caution">
    <text evidence="11">The sequence shown here is derived from an EMBL/GenBank/DDBJ whole genome shotgun (WGS) entry which is preliminary data.</text>
</comment>
<name>A0A812P1Q3_9DINO</name>
<dbReference type="EMBL" id="CAJNDS010002126">
    <property type="protein sequence ID" value="CAE7341394.1"/>
    <property type="molecule type" value="Genomic_DNA"/>
</dbReference>
<sequence length="291" mass="30192">MEAQHGPVGADAAAGDKGADLELQRVDSGTGKDSDTEVPCEDLDSAVGDMNAASAQAVNFHQLPLLLRALSRMPALLVTLVIELLVAFNISSYTDTFKRYPLLIAFQPVISAISGNVGLQTMATVTRGLALSLFSGTRICQGTRHELGTGLAVAGLLGTVVAAVAYTWYFLADASHTTKGALAFALAIFLGQFASILCASLTATLAPLLFSRLGWDPANMGGPLETAFQDVVGSTAMLAAAAAILQGLGDFAEACPGDDIFGCVQSCHLSGTMYSEQCLQHCAKLSKEGLC</sequence>
<comment type="subcellular location">
    <subcellularLocation>
        <location evidence="1">Membrane</location>
        <topology evidence="1">Multi-pass membrane protein</topology>
    </subcellularLocation>
</comment>
<dbReference type="Pfam" id="PF01769">
    <property type="entry name" value="MgtE"/>
    <property type="match status" value="1"/>
</dbReference>
<feature type="transmembrane region" description="Helical" evidence="9">
    <location>
        <begin position="75"/>
        <end position="94"/>
    </location>
</feature>
<dbReference type="OrthoDB" id="48232at2759"/>
<reference evidence="11" key="1">
    <citation type="submission" date="2021-02" db="EMBL/GenBank/DDBJ databases">
        <authorList>
            <person name="Dougan E. K."/>
            <person name="Rhodes N."/>
            <person name="Thang M."/>
            <person name="Chan C."/>
        </authorList>
    </citation>
    <scope>NUCLEOTIDE SEQUENCE</scope>
</reference>
<dbReference type="Gene3D" id="1.10.357.20">
    <property type="entry name" value="SLC41 divalent cation transporters, integral membrane domain"/>
    <property type="match status" value="1"/>
</dbReference>
<keyword evidence="12" id="KW-1185">Reference proteome</keyword>
<evidence type="ECO:0000256" key="3">
    <source>
        <dbReference type="ARBA" id="ARBA00022448"/>
    </source>
</evidence>
<dbReference type="SUPFAM" id="SSF161093">
    <property type="entry name" value="MgtE membrane domain-like"/>
    <property type="match status" value="1"/>
</dbReference>
<keyword evidence="3" id="KW-0813">Transport</keyword>
<evidence type="ECO:0000256" key="8">
    <source>
        <dbReference type="SAM" id="MobiDB-lite"/>
    </source>
</evidence>
<dbReference type="InterPro" id="IPR036739">
    <property type="entry name" value="SLC41_membr_dom_sf"/>
</dbReference>
<accession>A0A812P1Q3</accession>
<keyword evidence="4 9" id="KW-0812">Transmembrane</keyword>
<proteinExistence type="inferred from homology"/>
<evidence type="ECO:0000256" key="4">
    <source>
        <dbReference type="ARBA" id="ARBA00022692"/>
    </source>
</evidence>
<evidence type="ECO:0000313" key="12">
    <source>
        <dbReference type="Proteomes" id="UP000604046"/>
    </source>
</evidence>
<evidence type="ECO:0000256" key="9">
    <source>
        <dbReference type="SAM" id="Phobius"/>
    </source>
</evidence>
<keyword evidence="7 9" id="KW-0472">Membrane</keyword>
<protein>
    <submittedName>
        <fullName evidence="11">MgtE protein</fullName>
    </submittedName>
</protein>
<gene>
    <name evidence="11" type="primary">mgtE</name>
    <name evidence="11" type="ORF">SNAT2548_LOCUS17862</name>
</gene>
<evidence type="ECO:0000259" key="10">
    <source>
        <dbReference type="Pfam" id="PF01769"/>
    </source>
</evidence>
<evidence type="ECO:0000256" key="2">
    <source>
        <dbReference type="ARBA" id="ARBA00009749"/>
    </source>
</evidence>
<keyword evidence="6 9" id="KW-1133">Transmembrane helix</keyword>
<feature type="compositionally biased region" description="Basic and acidic residues" evidence="8">
    <location>
        <begin position="17"/>
        <end position="35"/>
    </location>
</feature>
<feature type="transmembrane region" description="Helical" evidence="9">
    <location>
        <begin position="181"/>
        <end position="210"/>
    </location>
</feature>
<dbReference type="GO" id="GO:0008324">
    <property type="term" value="F:monoatomic cation transmembrane transporter activity"/>
    <property type="evidence" value="ECO:0007669"/>
    <property type="project" value="InterPro"/>
</dbReference>
<dbReference type="PANTHER" id="PTHR41394:SF5">
    <property type="entry name" value="SLC41A_MGTE INTEGRAL MEMBRANE DOMAIN-CONTAINING PROTEIN"/>
    <property type="match status" value="1"/>
</dbReference>
<dbReference type="InterPro" id="IPR006667">
    <property type="entry name" value="SLC41_membr_dom"/>
</dbReference>
<evidence type="ECO:0000256" key="1">
    <source>
        <dbReference type="ARBA" id="ARBA00004141"/>
    </source>
</evidence>
<evidence type="ECO:0000313" key="11">
    <source>
        <dbReference type="EMBL" id="CAE7341394.1"/>
    </source>
</evidence>
<keyword evidence="5" id="KW-0460">Magnesium</keyword>
<dbReference type="GO" id="GO:0016020">
    <property type="term" value="C:membrane"/>
    <property type="evidence" value="ECO:0007669"/>
    <property type="project" value="UniProtKB-SubCell"/>
</dbReference>
<evidence type="ECO:0000256" key="5">
    <source>
        <dbReference type="ARBA" id="ARBA00022842"/>
    </source>
</evidence>
<feature type="domain" description="SLC41A/MgtE integral membrane" evidence="10">
    <location>
        <begin position="107"/>
        <end position="238"/>
    </location>
</feature>
<dbReference type="Proteomes" id="UP000604046">
    <property type="component" value="Unassembled WGS sequence"/>
</dbReference>
<organism evidence="11 12">
    <name type="scientific">Symbiodinium natans</name>
    <dbReference type="NCBI Taxonomy" id="878477"/>
    <lineage>
        <taxon>Eukaryota</taxon>
        <taxon>Sar</taxon>
        <taxon>Alveolata</taxon>
        <taxon>Dinophyceae</taxon>
        <taxon>Suessiales</taxon>
        <taxon>Symbiodiniaceae</taxon>
        <taxon>Symbiodinium</taxon>
    </lineage>
</organism>
<dbReference type="AlphaFoldDB" id="A0A812P1Q3"/>
<comment type="similarity">
    <text evidence="2">Belongs to the SLC41A transporter family.</text>
</comment>
<feature type="transmembrane region" description="Helical" evidence="9">
    <location>
        <begin position="147"/>
        <end position="169"/>
    </location>
</feature>